<dbReference type="PROSITE" id="PS50893">
    <property type="entry name" value="ABC_TRANSPORTER_2"/>
    <property type="match status" value="2"/>
</dbReference>
<dbReference type="CDD" id="cd03221">
    <property type="entry name" value="ABCF_EF-3"/>
    <property type="match status" value="2"/>
</dbReference>
<dbReference type="GO" id="GO:0005524">
    <property type="term" value="F:ATP binding"/>
    <property type="evidence" value="ECO:0007669"/>
    <property type="project" value="UniProtKB-KW"/>
</dbReference>
<dbReference type="EMBL" id="BOOH01000070">
    <property type="protein sequence ID" value="GIH81229.1"/>
    <property type="molecule type" value="Genomic_DNA"/>
</dbReference>
<organism evidence="6 7">
    <name type="scientific">Planobispora longispora</name>
    <dbReference type="NCBI Taxonomy" id="28887"/>
    <lineage>
        <taxon>Bacteria</taxon>
        <taxon>Bacillati</taxon>
        <taxon>Actinomycetota</taxon>
        <taxon>Actinomycetes</taxon>
        <taxon>Streptosporangiales</taxon>
        <taxon>Streptosporangiaceae</taxon>
        <taxon>Planobispora</taxon>
    </lineage>
</organism>
<dbReference type="Pfam" id="PF00005">
    <property type="entry name" value="ABC_tran"/>
    <property type="match status" value="2"/>
</dbReference>
<proteinExistence type="predicted"/>
<evidence type="ECO:0000256" key="2">
    <source>
        <dbReference type="ARBA" id="ARBA00022840"/>
    </source>
</evidence>
<dbReference type="AlphaFoldDB" id="A0A8J3W908"/>
<dbReference type="InterPro" id="IPR003593">
    <property type="entry name" value="AAA+_ATPase"/>
</dbReference>
<keyword evidence="3" id="KW-0175">Coiled coil</keyword>
<keyword evidence="7" id="KW-1185">Reference proteome</keyword>
<dbReference type="InterPro" id="IPR003439">
    <property type="entry name" value="ABC_transporter-like_ATP-bd"/>
</dbReference>
<gene>
    <name evidence="6" type="ORF">Plo01_76580</name>
</gene>
<feature type="region of interest" description="Disordered" evidence="4">
    <location>
        <begin position="357"/>
        <end position="417"/>
    </location>
</feature>
<dbReference type="InterPro" id="IPR051309">
    <property type="entry name" value="ABCF_ATPase"/>
</dbReference>
<dbReference type="Gene3D" id="3.40.50.300">
    <property type="entry name" value="P-loop containing nucleotide triphosphate hydrolases"/>
    <property type="match status" value="2"/>
</dbReference>
<accession>A0A8J3W908</accession>
<evidence type="ECO:0000256" key="4">
    <source>
        <dbReference type="SAM" id="MobiDB-lite"/>
    </source>
</evidence>
<feature type="domain" description="ABC transporter" evidence="5">
    <location>
        <begin position="24"/>
        <end position="272"/>
    </location>
</feature>
<dbReference type="PANTHER" id="PTHR42855:SF2">
    <property type="entry name" value="DRUG RESISTANCE ABC TRANSPORTER,ATP-BINDING PROTEIN"/>
    <property type="match status" value="1"/>
</dbReference>
<dbReference type="InterPro" id="IPR027417">
    <property type="entry name" value="P-loop_NTPase"/>
</dbReference>
<keyword evidence="1" id="KW-0547">Nucleotide-binding</keyword>
<protein>
    <recommendedName>
        <fullName evidence="5">ABC transporter domain-containing protein</fullName>
    </recommendedName>
</protein>
<comment type="caution">
    <text evidence="6">The sequence shown here is derived from an EMBL/GenBank/DDBJ whole genome shotgun (WGS) entry which is preliminary data.</text>
</comment>
<evidence type="ECO:0000259" key="5">
    <source>
        <dbReference type="PROSITE" id="PS50893"/>
    </source>
</evidence>
<dbReference type="PANTHER" id="PTHR42855">
    <property type="entry name" value="ABC TRANSPORTER ATP-BINDING SUBUNIT"/>
    <property type="match status" value="1"/>
</dbReference>
<feature type="region of interest" description="Disordered" evidence="4">
    <location>
        <begin position="1"/>
        <end position="23"/>
    </location>
</feature>
<dbReference type="RefSeq" id="WP_203895628.1">
    <property type="nucleotide sequence ID" value="NZ_BOOH01000070.1"/>
</dbReference>
<dbReference type="SMART" id="SM00382">
    <property type="entry name" value="AAA"/>
    <property type="match status" value="2"/>
</dbReference>
<evidence type="ECO:0000313" key="7">
    <source>
        <dbReference type="Proteomes" id="UP000616724"/>
    </source>
</evidence>
<dbReference type="InterPro" id="IPR017871">
    <property type="entry name" value="ABC_transporter-like_CS"/>
</dbReference>
<dbReference type="Proteomes" id="UP000616724">
    <property type="component" value="Unassembled WGS sequence"/>
</dbReference>
<name>A0A8J3W908_9ACTN</name>
<feature type="coiled-coil region" evidence="3">
    <location>
        <begin position="107"/>
        <end position="134"/>
    </location>
</feature>
<reference evidence="6 7" key="1">
    <citation type="submission" date="2021-01" db="EMBL/GenBank/DDBJ databases">
        <title>Whole genome shotgun sequence of Planobispora longispora NBRC 13918.</title>
        <authorList>
            <person name="Komaki H."/>
            <person name="Tamura T."/>
        </authorList>
    </citation>
    <scope>NUCLEOTIDE SEQUENCE [LARGE SCALE GENOMIC DNA]</scope>
    <source>
        <strain evidence="6 7">NBRC 13918</strain>
    </source>
</reference>
<sequence>MRTALSAHSAHSAQPTPPARGSQLALAGVTKRYDDRVVLDRVSFTVKPGEKVGVVGDNGSGKSTLLKLLAGHERPDNGELTVVAPGGVGYLPQTLDLPPEATVGDAVGLALADLRDLEARIRRAEAELTEESMDAYGELLARFEARGGHRADARVDIALHGLGLPGLDRGRALGTLSGGERSRLALAATLASAPELLLLDEPTNDLDDQAVAWLERRLRAHRGTVVAITHDRVFLERITSTILEVGSGAVARYGDGYDGYLTAKAAERRRRLREYEDWRAELARSRKLAESAAVRLEAIPRKLPLAVFAAGPFRARGRGHGAMSRLRNARERVERLTADPVAPPPDPLRFTARIVSGDPGAPTGDLRQEIHGAGRPGGETCGPPSGRRTAAPAPQTGSAQPRAGLTEPRAGLTEPRIGLTEPRAEFTGLRAELREVRVSGRLYLPELRIRTGERLLVTGPNGAGKTTLMRVLTGGLRPDAGSARVSGTVGYLRQEESAWEPGLTVLQAFAAGRPGDAGEHAEELLSLGLFRRADLRLRIGELSYGQRRRVELARLVSEPVDLLLLDEPTNHLSPALVEELEQALAGYRGALVVVTHDRRMRSRFTGSRLELRDGRVAALQAA</sequence>
<feature type="domain" description="ABC transporter" evidence="5">
    <location>
        <begin position="424"/>
        <end position="621"/>
    </location>
</feature>
<dbReference type="GO" id="GO:0016887">
    <property type="term" value="F:ATP hydrolysis activity"/>
    <property type="evidence" value="ECO:0007669"/>
    <property type="project" value="InterPro"/>
</dbReference>
<evidence type="ECO:0000256" key="3">
    <source>
        <dbReference type="SAM" id="Coils"/>
    </source>
</evidence>
<evidence type="ECO:0000313" key="6">
    <source>
        <dbReference type="EMBL" id="GIH81229.1"/>
    </source>
</evidence>
<keyword evidence="2" id="KW-0067">ATP-binding</keyword>
<dbReference type="PROSITE" id="PS00211">
    <property type="entry name" value="ABC_TRANSPORTER_1"/>
    <property type="match status" value="2"/>
</dbReference>
<dbReference type="SUPFAM" id="SSF52540">
    <property type="entry name" value="P-loop containing nucleoside triphosphate hydrolases"/>
    <property type="match status" value="2"/>
</dbReference>
<evidence type="ECO:0000256" key="1">
    <source>
        <dbReference type="ARBA" id="ARBA00022741"/>
    </source>
</evidence>
<dbReference type="FunFam" id="3.40.50.300:FF:000011">
    <property type="entry name" value="Putative ABC transporter ATP-binding component"/>
    <property type="match status" value="1"/>
</dbReference>